<dbReference type="Gene3D" id="3.20.20.410">
    <property type="entry name" value="Protein of unknown function UPF0759"/>
    <property type="match status" value="1"/>
</dbReference>
<gene>
    <name evidence="1" type="ORF">C7438_0629</name>
</gene>
<dbReference type="EMBL" id="RBIJ01000001">
    <property type="protein sequence ID" value="RKQ88976.1"/>
    <property type="molecule type" value="Genomic_DNA"/>
</dbReference>
<reference evidence="1 2" key="1">
    <citation type="submission" date="2018-10" db="EMBL/GenBank/DDBJ databases">
        <title>Genomic Encyclopedia of Type Strains, Phase IV (KMG-IV): sequencing the most valuable type-strain genomes for metagenomic binning, comparative biology and taxonomic classification.</title>
        <authorList>
            <person name="Goeker M."/>
        </authorList>
    </citation>
    <scope>NUCLEOTIDE SEQUENCE [LARGE SCALE GENOMIC DNA]</scope>
    <source>
        <strain evidence="1 2">DSM 22653</strain>
    </source>
</reference>
<organism evidence="1 2">
    <name type="scientific">Brockia lithotrophica</name>
    <dbReference type="NCBI Taxonomy" id="933949"/>
    <lineage>
        <taxon>Bacteria</taxon>
        <taxon>Bacillati</taxon>
        <taxon>Bacillota</taxon>
        <taxon>Bacilli</taxon>
        <taxon>Bacillales</taxon>
        <taxon>Bacillales Family X. Incertae Sedis</taxon>
        <taxon>Brockia</taxon>
    </lineage>
</organism>
<dbReference type="AlphaFoldDB" id="A0A660L4X9"/>
<dbReference type="PANTHER" id="PTHR30348:SF4">
    <property type="entry name" value="DUF72 DOMAIN-CONTAINING PROTEIN"/>
    <property type="match status" value="1"/>
</dbReference>
<dbReference type="InterPro" id="IPR036520">
    <property type="entry name" value="UPF0759_sf"/>
</dbReference>
<dbReference type="PANTHER" id="PTHR30348">
    <property type="entry name" value="UNCHARACTERIZED PROTEIN YECE"/>
    <property type="match status" value="1"/>
</dbReference>
<accession>A0A660L4X9</accession>
<name>A0A660L4X9_9BACL</name>
<keyword evidence="2" id="KW-1185">Reference proteome</keyword>
<evidence type="ECO:0000313" key="2">
    <source>
        <dbReference type="Proteomes" id="UP000267019"/>
    </source>
</evidence>
<protein>
    <submittedName>
        <fullName evidence="1">Uncharacterized protein YecE (DUF72 family)</fullName>
    </submittedName>
</protein>
<dbReference type="InterPro" id="IPR002763">
    <property type="entry name" value="DUF72"/>
</dbReference>
<dbReference type="OrthoDB" id="9780310at2"/>
<dbReference type="RefSeq" id="WP_121443859.1">
    <property type="nucleotide sequence ID" value="NZ_RBIJ01000001.1"/>
</dbReference>
<dbReference type="Pfam" id="PF01904">
    <property type="entry name" value="DUF72"/>
    <property type="match status" value="1"/>
</dbReference>
<evidence type="ECO:0000313" key="1">
    <source>
        <dbReference type="EMBL" id="RKQ88976.1"/>
    </source>
</evidence>
<sequence>MGEVYVGTSGWSYRHWRGVWYPEDIPAKEYLAWYARRFPTTEVNATFYRLPRTSTVTRWTDATPAGFLFSVKAPRSITHLRKLRGVEEDWDRFREVLEAFGEKLAAVLLQFPPSFRSDAEATSRVAEFLAKHRTYTFALEFRHASWIRPEVFDLLTNFRAAWVIADSSRYPSADVATADVVYYRFHGPKALYASCYTDAELEGFAQRIARHLSQGRKVFAYFNNDVQGCAVQNASRLRELLRRYDA</sequence>
<dbReference type="SUPFAM" id="SSF117396">
    <property type="entry name" value="TM1631-like"/>
    <property type="match status" value="1"/>
</dbReference>
<proteinExistence type="predicted"/>
<comment type="caution">
    <text evidence="1">The sequence shown here is derived from an EMBL/GenBank/DDBJ whole genome shotgun (WGS) entry which is preliminary data.</text>
</comment>
<dbReference type="Proteomes" id="UP000267019">
    <property type="component" value="Unassembled WGS sequence"/>
</dbReference>